<proteinExistence type="predicted"/>
<evidence type="ECO:0000313" key="2">
    <source>
        <dbReference type="Proteomes" id="UP000018948"/>
    </source>
</evidence>
<dbReference type="AlphaFoldDB" id="W2ZG86"/>
<evidence type="ECO:0000313" key="1">
    <source>
        <dbReference type="EMBL" id="ETP46006.1"/>
    </source>
</evidence>
<sequence length="39" mass="4511">MIFASPSMRWSLMRLRVISTTMAMKSVRTSCVRESPLLH</sequence>
<protein>
    <submittedName>
        <fullName evidence="1">Uncharacterized protein</fullName>
    </submittedName>
</protein>
<reference evidence="1 2" key="1">
    <citation type="submission" date="2013-11" db="EMBL/GenBank/DDBJ databases">
        <title>The Genome Sequence of Phytophthora parasitica P10297.</title>
        <authorList>
            <consortium name="The Broad Institute Genomics Platform"/>
            <person name="Russ C."/>
            <person name="Tyler B."/>
            <person name="Panabieres F."/>
            <person name="Shan W."/>
            <person name="Tripathy S."/>
            <person name="Grunwald N."/>
            <person name="Machado M."/>
            <person name="Johnson C.S."/>
            <person name="Walker B."/>
            <person name="Young S.K."/>
            <person name="Zeng Q."/>
            <person name="Gargeya S."/>
            <person name="Fitzgerald M."/>
            <person name="Haas B."/>
            <person name="Abouelleil A."/>
            <person name="Allen A.W."/>
            <person name="Alvarado L."/>
            <person name="Arachchi H.M."/>
            <person name="Berlin A.M."/>
            <person name="Chapman S.B."/>
            <person name="Gainer-Dewar J."/>
            <person name="Goldberg J."/>
            <person name="Griggs A."/>
            <person name="Gujja S."/>
            <person name="Hansen M."/>
            <person name="Howarth C."/>
            <person name="Imamovic A."/>
            <person name="Ireland A."/>
            <person name="Larimer J."/>
            <person name="McCowan C."/>
            <person name="Murphy C."/>
            <person name="Pearson M."/>
            <person name="Poon T.W."/>
            <person name="Priest M."/>
            <person name="Roberts A."/>
            <person name="Saif S."/>
            <person name="Shea T."/>
            <person name="Sisk P."/>
            <person name="Sykes S."/>
            <person name="Wortman J."/>
            <person name="Nusbaum C."/>
            <person name="Birren B."/>
        </authorList>
    </citation>
    <scope>NUCLEOTIDE SEQUENCE [LARGE SCALE GENOMIC DNA]</scope>
    <source>
        <strain evidence="1 2">P10297</strain>
    </source>
</reference>
<comment type="caution">
    <text evidence="1">The sequence shown here is derived from an EMBL/GenBank/DDBJ whole genome shotgun (WGS) entry which is preliminary data.</text>
</comment>
<gene>
    <name evidence="1" type="ORF">F442_07696</name>
</gene>
<dbReference type="Proteomes" id="UP000018948">
    <property type="component" value="Unassembled WGS sequence"/>
</dbReference>
<organism evidence="1 2">
    <name type="scientific">Phytophthora nicotianae P10297</name>
    <dbReference type="NCBI Taxonomy" id="1317064"/>
    <lineage>
        <taxon>Eukaryota</taxon>
        <taxon>Sar</taxon>
        <taxon>Stramenopiles</taxon>
        <taxon>Oomycota</taxon>
        <taxon>Peronosporomycetes</taxon>
        <taxon>Peronosporales</taxon>
        <taxon>Peronosporaceae</taxon>
        <taxon>Phytophthora</taxon>
    </lineage>
</organism>
<dbReference type="EMBL" id="ANIY01001624">
    <property type="protein sequence ID" value="ETP46006.1"/>
    <property type="molecule type" value="Genomic_DNA"/>
</dbReference>
<accession>W2ZG86</accession>
<name>W2ZG86_PHYNI</name>